<protein>
    <submittedName>
        <fullName evidence="2">Uncharacterized protein</fullName>
    </submittedName>
</protein>
<proteinExistence type="predicted"/>
<dbReference type="AlphaFoldDB" id="A0AAD4RYB5"/>
<feature type="chain" id="PRO_5041919333" evidence="1">
    <location>
        <begin position="26"/>
        <end position="84"/>
    </location>
</feature>
<keyword evidence="1" id="KW-0732">Signal</keyword>
<name>A0AAD4RYB5_9MAGN</name>
<feature type="signal peptide" evidence="1">
    <location>
        <begin position="1"/>
        <end position="25"/>
    </location>
</feature>
<dbReference type="EMBL" id="JAJJMB010016981">
    <property type="protein sequence ID" value="KAI3843256.1"/>
    <property type="molecule type" value="Genomic_DNA"/>
</dbReference>
<sequence length="84" mass="8737">MAAKISMFFCFFLLVLITMPTSSSSRMMLGVGVGVEVGLGTKSCPAEDCSGLGACPPGSPDPCPQLECPNGVRQMCCDCDHCCP</sequence>
<accession>A0AAD4RYB5</accession>
<evidence type="ECO:0000313" key="2">
    <source>
        <dbReference type="EMBL" id="KAI3843256.1"/>
    </source>
</evidence>
<comment type="caution">
    <text evidence="2">The sequence shown here is derived from an EMBL/GenBank/DDBJ whole genome shotgun (WGS) entry which is preliminary data.</text>
</comment>
<organism evidence="2 3">
    <name type="scientific">Papaver atlanticum</name>
    <dbReference type="NCBI Taxonomy" id="357466"/>
    <lineage>
        <taxon>Eukaryota</taxon>
        <taxon>Viridiplantae</taxon>
        <taxon>Streptophyta</taxon>
        <taxon>Embryophyta</taxon>
        <taxon>Tracheophyta</taxon>
        <taxon>Spermatophyta</taxon>
        <taxon>Magnoliopsida</taxon>
        <taxon>Ranunculales</taxon>
        <taxon>Papaveraceae</taxon>
        <taxon>Papaveroideae</taxon>
        <taxon>Papaver</taxon>
    </lineage>
</organism>
<gene>
    <name evidence="2" type="ORF">MKW98_011517</name>
</gene>
<keyword evidence="3" id="KW-1185">Reference proteome</keyword>
<dbReference type="Proteomes" id="UP001202328">
    <property type="component" value="Unassembled WGS sequence"/>
</dbReference>
<evidence type="ECO:0000256" key="1">
    <source>
        <dbReference type="SAM" id="SignalP"/>
    </source>
</evidence>
<evidence type="ECO:0000313" key="3">
    <source>
        <dbReference type="Proteomes" id="UP001202328"/>
    </source>
</evidence>
<reference evidence="2" key="1">
    <citation type="submission" date="2022-04" db="EMBL/GenBank/DDBJ databases">
        <title>A functionally conserved STORR gene fusion in Papaver species that diverged 16.8 million years ago.</title>
        <authorList>
            <person name="Catania T."/>
        </authorList>
    </citation>
    <scope>NUCLEOTIDE SEQUENCE</scope>
    <source>
        <strain evidence="2">S-188037</strain>
    </source>
</reference>